<sequence>MGEVLETALDVRQSEQVDWFVAYPHKVVIFDWDGTVVDSVEHIADSLHQAATELGFPALEREAYRDIIGLGIVEALEALYPGISRDEMLAMRDGYARYFFSKQTTPLQVFAGMTDVLADLNACGLVCAVATGKSRRGLDQALLTSGLGDHFQVTRCADETRSKPDPAMLLEIVEHFGITPDDAVMIGDTRYDLDMAQRISMPSIGVEWGVHDRAVLQQYAPRAVVDSVAGLRAALGL</sequence>
<dbReference type="Proteomes" id="UP000199675">
    <property type="component" value="Unassembled WGS sequence"/>
</dbReference>
<reference evidence="3 4" key="1">
    <citation type="submission" date="2016-10" db="EMBL/GenBank/DDBJ databases">
        <authorList>
            <person name="de Groot N.N."/>
        </authorList>
    </citation>
    <scope>NUCLEOTIDE SEQUENCE [LARGE SCALE GENOMIC DNA]</scope>
    <source>
        <strain evidence="3 4">CGMCC 1.7059</strain>
    </source>
</reference>
<proteinExistence type="predicted"/>
<evidence type="ECO:0000313" key="3">
    <source>
        <dbReference type="EMBL" id="SDX11714.1"/>
    </source>
</evidence>
<dbReference type="Gene3D" id="1.10.150.240">
    <property type="entry name" value="Putative phosphatase, domain 2"/>
    <property type="match status" value="1"/>
</dbReference>
<dbReference type="GO" id="GO:0046872">
    <property type="term" value="F:metal ion binding"/>
    <property type="evidence" value="ECO:0007669"/>
    <property type="project" value="UniProtKB-KW"/>
</dbReference>
<evidence type="ECO:0000256" key="1">
    <source>
        <dbReference type="ARBA" id="ARBA00001946"/>
    </source>
</evidence>
<dbReference type="InterPro" id="IPR041492">
    <property type="entry name" value="HAD_2"/>
</dbReference>
<dbReference type="NCBIfam" id="TIGR01509">
    <property type="entry name" value="HAD-SF-IA-v3"/>
    <property type="match status" value="1"/>
</dbReference>
<keyword evidence="2" id="KW-0479">Metal-binding</keyword>
<dbReference type="STRING" id="488533.SAMN04487960_106168"/>
<dbReference type="SFLD" id="SFLDG01129">
    <property type="entry name" value="C1.5:_HAD__Beta-PGM__Phosphata"/>
    <property type="match status" value="1"/>
</dbReference>
<accession>A0A1H2Z489</accession>
<dbReference type="Pfam" id="PF13419">
    <property type="entry name" value="HAD_2"/>
    <property type="match status" value="1"/>
</dbReference>
<evidence type="ECO:0000313" key="4">
    <source>
        <dbReference type="Proteomes" id="UP000199675"/>
    </source>
</evidence>
<evidence type="ECO:0000256" key="2">
    <source>
        <dbReference type="ARBA" id="ARBA00022723"/>
    </source>
</evidence>
<dbReference type="AlphaFoldDB" id="A0A1H2Z489"/>
<gene>
    <name evidence="3" type="ORF">SAMN04487960_106168</name>
</gene>
<name>A0A1H2Z489_9GAMM</name>
<keyword evidence="4" id="KW-1185">Reference proteome</keyword>
<dbReference type="SUPFAM" id="SSF56784">
    <property type="entry name" value="HAD-like"/>
    <property type="match status" value="1"/>
</dbReference>
<dbReference type="InterPro" id="IPR023214">
    <property type="entry name" value="HAD_sf"/>
</dbReference>
<dbReference type="InterPro" id="IPR036412">
    <property type="entry name" value="HAD-like_sf"/>
</dbReference>
<protein>
    <submittedName>
        <fullName evidence="3">Phosphoglycolate phosphatase</fullName>
    </submittedName>
</protein>
<dbReference type="PANTHER" id="PTHR43434:SF24">
    <property type="entry name" value="HYDROLASE-RELATED"/>
    <property type="match status" value="1"/>
</dbReference>
<dbReference type="GO" id="GO:0008967">
    <property type="term" value="F:phosphoglycolate phosphatase activity"/>
    <property type="evidence" value="ECO:0007669"/>
    <property type="project" value="TreeGrafter"/>
</dbReference>
<dbReference type="PANTHER" id="PTHR43434">
    <property type="entry name" value="PHOSPHOGLYCOLATE PHOSPHATASE"/>
    <property type="match status" value="1"/>
</dbReference>
<dbReference type="NCBIfam" id="TIGR01549">
    <property type="entry name" value="HAD-SF-IA-v1"/>
    <property type="match status" value="1"/>
</dbReference>
<dbReference type="InterPro" id="IPR006439">
    <property type="entry name" value="HAD-SF_hydro_IA"/>
</dbReference>
<dbReference type="SFLD" id="SFLDS00003">
    <property type="entry name" value="Haloacid_Dehalogenase"/>
    <property type="match status" value="1"/>
</dbReference>
<dbReference type="InterPro" id="IPR023198">
    <property type="entry name" value="PGP-like_dom2"/>
</dbReference>
<dbReference type="EMBL" id="FNNE01000006">
    <property type="protein sequence ID" value="SDX11714.1"/>
    <property type="molecule type" value="Genomic_DNA"/>
</dbReference>
<comment type="cofactor">
    <cofactor evidence="1">
        <name>Mg(2+)</name>
        <dbReference type="ChEBI" id="CHEBI:18420"/>
    </cofactor>
</comment>
<dbReference type="InterPro" id="IPR050155">
    <property type="entry name" value="HAD-like_hydrolase_sf"/>
</dbReference>
<dbReference type="GO" id="GO:0006281">
    <property type="term" value="P:DNA repair"/>
    <property type="evidence" value="ECO:0007669"/>
    <property type="project" value="TreeGrafter"/>
</dbReference>
<dbReference type="GO" id="GO:0005829">
    <property type="term" value="C:cytosol"/>
    <property type="evidence" value="ECO:0007669"/>
    <property type="project" value="TreeGrafter"/>
</dbReference>
<organism evidence="3 4">
    <name type="scientific">Marinobacter mobilis</name>
    <dbReference type="NCBI Taxonomy" id="488533"/>
    <lineage>
        <taxon>Bacteria</taxon>
        <taxon>Pseudomonadati</taxon>
        <taxon>Pseudomonadota</taxon>
        <taxon>Gammaproteobacteria</taxon>
        <taxon>Pseudomonadales</taxon>
        <taxon>Marinobacteraceae</taxon>
        <taxon>Marinobacter</taxon>
    </lineage>
</organism>
<dbReference type="SFLD" id="SFLDG01135">
    <property type="entry name" value="C1.5.6:_HAD__Beta-PGM__Phospha"/>
    <property type="match status" value="1"/>
</dbReference>
<dbReference type="Gene3D" id="3.40.50.1000">
    <property type="entry name" value="HAD superfamily/HAD-like"/>
    <property type="match status" value="1"/>
</dbReference>